<dbReference type="Proteomes" id="UP000664369">
    <property type="component" value="Unassembled WGS sequence"/>
</dbReference>
<sequence length="331" mass="37608">MAINTNSAVIEFLTNSVNLDPGQVLGARKSHKWLLEQIQYLPNRHNDFPPLYPEIDIHYGSFARNTKIRELDDVDLIVGIYGSGGTYEHYGDEVRITVPDGTILRNLCHDSSSFLNSKKVINIFKKYLGEIPQYSNTDITRNGPAVVLNLTSYTWSFDIVPSFFTNTNAEGKSYYLIPDGNGHWMKTDPRLDQERINRINSTLGGYIRNPMRLIKYWNRRPTMPSSPSYLLECICLNYFEGQSSISKYPDIEFPYILSYVAQNIIYNTNDPKNIEGNINRLSPEERKKVSSRASVDSSKALAALAAEKLGNHKEAIRIWTEIFGSAFPSFG</sequence>
<gene>
    <name evidence="1" type="ORF">J4E00_02105</name>
</gene>
<organism evidence="1 2">
    <name type="scientific">Hymenobacter negativus</name>
    <dbReference type="NCBI Taxonomy" id="2795026"/>
    <lineage>
        <taxon>Bacteria</taxon>
        <taxon>Pseudomonadati</taxon>
        <taxon>Bacteroidota</taxon>
        <taxon>Cytophagia</taxon>
        <taxon>Cytophagales</taxon>
        <taxon>Hymenobacteraceae</taxon>
        <taxon>Hymenobacter</taxon>
    </lineage>
</organism>
<evidence type="ECO:0000313" key="1">
    <source>
        <dbReference type="EMBL" id="MBO2007826.1"/>
    </source>
</evidence>
<dbReference type="EMBL" id="JAGETZ010000001">
    <property type="protein sequence ID" value="MBO2007826.1"/>
    <property type="molecule type" value="Genomic_DNA"/>
</dbReference>
<keyword evidence="2" id="KW-1185">Reference proteome</keyword>
<dbReference type="RefSeq" id="WP_208173356.1">
    <property type="nucleotide sequence ID" value="NZ_JAGETZ010000001.1"/>
</dbReference>
<proteinExistence type="predicted"/>
<protein>
    <recommendedName>
        <fullName evidence="3">Nucleotidyltransferase</fullName>
    </recommendedName>
</protein>
<evidence type="ECO:0008006" key="3">
    <source>
        <dbReference type="Google" id="ProtNLM"/>
    </source>
</evidence>
<evidence type="ECO:0000313" key="2">
    <source>
        <dbReference type="Proteomes" id="UP000664369"/>
    </source>
</evidence>
<accession>A0ABS3Q994</accession>
<reference evidence="1 2" key="1">
    <citation type="submission" date="2021-03" db="EMBL/GenBank/DDBJ databases">
        <authorList>
            <person name="Kim M.K."/>
        </authorList>
    </citation>
    <scope>NUCLEOTIDE SEQUENCE [LARGE SCALE GENOMIC DNA]</scope>
    <source>
        <strain evidence="1 2">BT442</strain>
    </source>
</reference>
<dbReference type="Gene3D" id="3.30.460.90">
    <property type="match status" value="1"/>
</dbReference>
<comment type="caution">
    <text evidence="1">The sequence shown here is derived from an EMBL/GenBank/DDBJ whole genome shotgun (WGS) entry which is preliminary data.</text>
</comment>
<name>A0ABS3Q994_9BACT</name>